<dbReference type="EMBL" id="CAFBIY010000028">
    <property type="protein sequence ID" value="CAB4848613.1"/>
    <property type="molecule type" value="Genomic_DNA"/>
</dbReference>
<dbReference type="EMBL" id="CAESGF010000013">
    <property type="protein sequence ID" value="CAB4364429.1"/>
    <property type="molecule type" value="Genomic_DNA"/>
</dbReference>
<evidence type="ECO:0000313" key="1">
    <source>
        <dbReference type="EMBL" id="CAB4364429.1"/>
    </source>
</evidence>
<evidence type="ECO:0000313" key="3">
    <source>
        <dbReference type="EMBL" id="CAB4835464.1"/>
    </source>
</evidence>
<dbReference type="PANTHER" id="PTHR39186:SF1">
    <property type="entry name" value="DUF2071 DOMAIN-CONTAINING PROTEIN"/>
    <property type="match status" value="1"/>
</dbReference>
<proteinExistence type="predicted"/>
<dbReference type="PANTHER" id="PTHR39186">
    <property type="entry name" value="DUF2071 FAMILY PROTEIN"/>
    <property type="match status" value="1"/>
</dbReference>
<evidence type="ECO:0000313" key="4">
    <source>
        <dbReference type="EMBL" id="CAB4848613.1"/>
    </source>
</evidence>
<organism evidence="6">
    <name type="scientific">freshwater metagenome</name>
    <dbReference type="NCBI Taxonomy" id="449393"/>
    <lineage>
        <taxon>unclassified sequences</taxon>
        <taxon>metagenomes</taxon>
        <taxon>ecological metagenomes</taxon>
    </lineage>
</organism>
<protein>
    <submittedName>
        <fullName evidence="6">Unannotated protein</fullName>
    </submittedName>
</protein>
<dbReference type="InterPro" id="IPR018644">
    <property type="entry name" value="DUF2071"/>
</dbReference>
<evidence type="ECO:0000313" key="2">
    <source>
        <dbReference type="EMBL" id="CAB4730266.1"/>
    </source>
</evidence>
<accession>A0A6J7PFJ1</accession>
<dbReference type="SUPFAM" id="SSF160104">
    <property type="entry name" value="Acetoacetate decarboxylase-like"/>
    <property type="match status" value="1"/>
</dbReference>
<sequence length="221" mass="24577">MRQDWLDLAYVHWRYNPEVVQALLPAGLTVDTFDGSAWVGLIPFSMRDVGLPHGPAVPYLGAFAEVNVRTYVHANGKPGVWFFSLDVDRLIPAVVARLTYRLPYCWGRTSHERSGDTLTTLVRRRWPTRVADSRLVIEIGAPVVADELDLFLCARWGLYSRAGRGVRYAPVEHEPWPLRAATLQHVDESLLQAAGLPAPTGTPHVRASDGVSVRIGLPHRA</sequence>
<dbReference type="AlphaFoldDB" id="A0A6J7PFJ1"/>
<dbReference type="EMBL" id="CAEZYF010000013">
    <property type="protein sequence ID" value="CAB4730266.1"/>
    <property type="molecule type" value="Genomic_DNA"/>
</dbReference>
<gene>
    <name evidence="2" type="ORF">UFOPK2656_02058</name>
    <name evidence="3" type="ORF">UFOPK3099_02776</name>
    <name evidence="4" type="ORF">UFOPK3267_00746</name>
    <name evidence="5" type="ORF">UFOPK3651_02301</name>
    <name evidence="6" type="ORF">UFOPK3931_02385</name>
    <name evidence="1" type="ORF">UFOPK4189_02190</name>
</gene>
<dbReference type="EMBL" id="CAFBOL010000081">
    <property type="protein sequence ID" value="CAB5004186.1"/>
    <property type="molecule type" value="Genomic_DNA"/>
</dbReference>
<dbReference type="Gene3D" id="2.40.400.10">
    <property type="entry name" value="Acetoacetate decarboxylase-like"/>
    <property type="match status" value="1"/>
</dbReference>
<dbReference type="Pfam" id="PF09844">
    <property type="entry name" value="DUF2071"/>
    <property type="match status" value="1"/>
</dbReference>
<name>A0A6J7PFJ1_9ZZZZ</name>
<dbReference type="EMBL" id="CAFAAV010000311">
    <property type="protein sequence ID" value="CAB4835464.1"/>
    <property type="molecule type" value="Genomic_DNA"/>
</dbReference>
<evidence type="ECO:0000313" key="5">
    <source>
        <dbReference type="EMBL" id="CAB4942672.1"/>
    </source>
</evidence>
<evidence type="ECO:0000313" key="6">
    <source>
        <dbReference type="EMBL" id="CAB5004186.1"/>
    </source>
</evidence>
<dbReference type="EMBL" id="CAFBMT010000014">
    <property type="protein sequence ID" value="CAB4942672.1"/>
    <property type="molecule type" value="Genomic_DNA"/>
</dbReference>
<dbReference type="InterPro" id="IPR023375">
    <property type="entry name" value="ADC_dom_sf"/>
</dbReference>
<reference evidence="6" key="1">
    <citation type="submission" date="2020-05" db="EMBL/GenBank/DDBJ databases">
        <authorList>
            <person name="Chiriac C."/>
            <person name="Salcher M."/>
            <person name="Ghai R."/>
            <person name="Kavagutti S V."/>
        </authorList>
    </citation>
    <scope>NUCLEOTIDE SEQUENCE</scope>
</reference>